<dbReference type="Proteomes" id="UP000055024">
    <property type="component" value="Unassembled WGS sequence"/>
</dbReference>
<keyword evidence="2" id="KW-1185">Reference proteome</keyword>
<evidence type="ECO:0000313" key="2">
    <source>
        <dbReference type="Proteomes" id="UP000055024"/>
    </source>
</evidence>
<comment type="caution">
    <text evidence="1">The sequence shown here is derived from an EMBL/GenBank/DDBJ whole genome shotgun (WGS) entry which is preliminary data.</text>
</comment>
<evidence type="ECO:0000313" key="1">
    <source>
        <dbReference type="EMBL" id="KRZ06300.1"/>
    </source>
</evidence>
<proteinExistence type="predicted"/>
<reference evidence="1 2" key="1">
    <citation type="submission" date="2015-01" db="EMBL/GenBank/DDBJ databases">
        <title>Evolution of Trichinella species and genotypes.</title>
        <authorList>
            <person name="Korhonen P.K."/>
            <person name="Edoardo P."/>
            <person name="Giuseppe L.R."/>
            <person name="Gasser R.B."/>
        </authorList>
    </citation>
    <scope>NUCLEOTIDE SEQUENCE [LARGE SCALE GENOMIC DNA]</scope>
    <source>
        <strain evidence="1">ISS1029</strain>
    </source>
</reference>
<name>A0A0V1H7A4_9BILA</name>
<dbReference type="AlphaFoldDB" id="A0A0V1H7A4"/>
<accession>A0A0V1H7A4</accession>
<dbReference type="EMBL" id="JYDP01000122">
    <property type="protein sequence ID" value="KRZ06300.1"/>
    <property type="molecule type" value="Genomic_DNA"/>
</dbReference>
<sequence length="60" mass="6552">MTTCMIITAATTTTTGLVAVCDADVALKGGRAFRQARAIAVTWRCLLRIICLRLRSRRPS</sequence>
<gene>
    <name evidence="1" type="ORF">T11_16041</name>
</gene>
<organism evidence="1 2">
    <name type="scientific">Trichinella zimbabwensis</name>
    <dbReference type="NCBI Taxonomy" id="268475"/>
    <lineage>
        <taxon>Eukaryota</taxon>
        <taxon>Metazoa</taxon>
        <taxon>Ecdysozoa</taxon>
        <taxon>Nematoda</taxon>
        <taxon>Enoplea</taxon>
        <taxon>Dorylaimia</taxon>
        <taxon>Trichinellida</taxon>
        <taxon>Trichinellidae</taxon>
        <taxon>Trichinella</taxon>
    </lineage>
</organism>
<protein>
    <submittedName>
        <fullName evidence="1">Uncharacterized protein</fullName>
    </submittedName>
</protein>